<evidence type="ECO:0000313" key="2">
    <source>
        <dbReference type="EMBL" id="KAF4633471.1"/>
    </source>
</evidence>
<evidence type="ECO:0000256" key="1">
    <source>
        <dbReference type="SAM" id="Phobius"/>
    </source>
</evidence>
<keyword evidence="1" id="KW-1133">Transmembrane helix</keyword>
<protein>
    <submittedName>
        <fullName evidence="2">Uncharacterized protein</fullName>
    </submittedName>
</protein>
<dbReference type="Proteomes" id="UP000566819">
    <property type="component" value="Unassembled WGS sequence"/>
</dbReference>
<proteinExistence type="predicted"/>
<evidence type="ECO:0000313" key="3">
    <source>
        <dbReference type="Proteomes" id="UP000566819"/>
    </source>
</evidence>
<keyword evidence="3" id="KW-1185">Reference proteome</keyword>
<dbReference type="AlphaFoldDB" id="A0A8H4RR25"/>
<sequence length="577" mass="64382">MAPLEYPSNETIGRPPSSLCPRDGGLKVMFPGGTWVEYYPGSSRSFSYQILLPEFWAFFWVSLVSVWISVWGPQYWKLIKPIFVLIVKIYKLLQIRVGTTNRSQVASEDEDAEEDAEEENGEKKNLNDLRDALYDGRTAEDTVIEILRLFKSIRHFNLAMAILSLLGLLFCAATFIAISIAAAMTSLITLGNNALSTSPLCGVWLPNDTVSIAQPMGQIMSQVEDIYRGCYEQDSQQDCNLFPYTDLFVNFTDNVDCPFLGDVCLGGEKSGISRDTGYLDSIYLGLNSPSRPLYRRMTTCAPLETTGYSTTTTDPTTNFTNIEFQYGPNAETGEPSTYNILRSFASELLFSPTGYDVKTVSSSLGEFTPIAELTSRNGDPREYTFLMFVNTYGVHYPNISNDPIFPATTQTLCPNSTQTCWSDTILPSSVLGCTELAEVCYPDSDHCFDAFAPNVLDNMLSAGWPGPGTQETYLAMLGLRYSDFGNLLSTRHGLLLNATQQIVGNRLSQALDPYQWKLEVKRLFDMGLLRAKMEMLAVVRGNRANQVGYNNVLPADHRGLCQKIKFQVNGYVNDNYW</sequence>
<keyword evidence="1" id="KW-0472">Membrane</keyword>
<gene>
    <name evidence="2" type="ORF">G7Y89_g4643</name>
</gene>
<organism evidence="2 3">
    <name type="scientific">Cudoniella acicularis</name>
    <dbReference type="NCBI Taxonomy" id="354080"/>
    <lineage>
        <taxon>Eukaryota</taxon>
        <taxon>Fungi</taxon>
        <taxon>Dikarya</taxon>
        <taxon>Ascomycota</taxon>
        <taxon>Pezizomycotina</taxon>
        <taxon>Leotiomycetes</taxon>
        <taxon>Helotiales</taxon>
        <taxon>Tricladiaceae</taxon>
        <taxon>Cudoniella</taxon>
    </lineage>
</organism>
<name>A0A8H4RR25_9HELO</name>
<keyword evidence="1" id="KW-0812">Transmembrane</keyword>
<dbReference type="OrthoDB" id="3540210at2759"/>
<feature type="transmembrane region" description="Helical" evidence="1">
    <location>
        <begin position="50"/>
        <end position="69"/>
    </location>
</feature>
<dbReference type="EMBL" id="JAAMPI010000256">
    <property type="protein sequence ID" value="KAF4633471.1"/>
    <property type="molecule type" value="Genomic_DNA"/>
</dbReference>
<feature type="transmembrane region" description="Helical" evidence="1">
    <location>
        <begin position="158"/>
        <end position="184"/>
    </location>
</feature>
<reference evidence="2 3" key="1">
    <citation type="submission" date="2020-03" db="EMBL/GenBank/DDBJ databases">
        <title>Draft Genome Sequence of Cudoniella acicularis.</title>
        <authorList>
            <person name="Buettner E."/>
            <person name="Kellner H."/>
        </authorList>
    </citation>
    <scope>NUCLEOTIDE SEQUENCE [LARGE SCALE GENOMIC DNA]</scope>
    <source>
        <strain evidence="2 3">DSM 108380</strain>
    </source>
</reference>
<accession>A0A8H4RR25</accession>
<comment type="caution">
    <text evidence="2">The sequence shown here is derived from an EMBL/GenBank/DDBJ whole genome shotgun (WGS) entry which is preliminary data.</text>
</comment>